<feature type="domain" description="Acetyl-CoA hydrolase/transferase N-terminal" evidence="3">
    <location>
        <begin position="7"/>
        <end position="175"/>
    </location>
</feature>
<keyword evidence="5" id="KW-0378">Hydrolase</keyword>
<protein>
    <submittedName>
        <fullName evidence="5">Acetyl-CoA hydrolase/transferase family protein</fullName>
    </submittedName>
</protein>
<dbReference type="Gene3D" id="3.40.1080.20">
    <property type="entry name" value="Acetyl-CoA hydrolase/transferase C-terminal domain"/>
    <property type="match status" value="1"/>
</dbReference>
<keyword evidence="2" id="KW-0808">Transferase</keyword>
<evidence type="ECO:0000256" key="1">
    <source>
        <dbReference type="ARBA" id="ARBA00009632"/>
    </source>
</evidence>
<dbReference type="GO" id="GO:0006083">
    <property type="term" value="P:acetate metabolic process"/>
    <property type="evidence" value="ECO:0007669"/>
    <property type="project" value="InterPro"/>
</dbReference>
<evidence type="ECO:0000259" key="3">
    <source>
        <dbReference type="Pfam" id="PF02550"/>
    </source>
</evidence>
<evidence type="ECO:0000313" key="6">
    <source>
        <dbReference type="Proteomes" id="UP000697710"/>
    </source>
</evidence>
<accession>A0A956LWK4</accession>
<dbReference type="PANTHER" id="PTHR21432">
    <property type="entry name" value="ACETYL-COA HYDROLASE-RELATED"/>
    <property type="match status" value="1"/>
</dbReference>
<dbReference type="PANTHER" id="PTHR21432:SF20">
    <property type="entry name" value="ACETYL-COA HYDROLASE"/>
    <property type="match status" value="1"/>
</dbReference>
<dbReference type="AlphaFoldDB" id="A0A956LWK4"/>
<dbReference type="Proteomes" id="UP000697710">
    <property type="component" value="Unassembled WGS sequence"/>
</dbReference>
<dbReference type="SUPFAM" id="SSF100950">
    <property type="entry name" value="NagB/RpiA/CoA transferase-like"/>
    <property type="match status" value="2"/>
</dbReference>
<dbReference type="InterPro" id="IPR026888">
    <property type="entry name" value="AcetylCoA_hyd_C"/>
</dbReference>
<gene>
    <name evidence="5" type="ORF">KC729_04115</name>
</gene>
<evidence type="ECO:0000259" key="4">
    <source>
        <dbReference type="Pfam" id="PF13336"/>
    </source>
</evidence>
<evidence type="ECO:0000313" key="5">
    <source>
        <dbReference type="EMBL" id="MCA9726844.1"/>
    </source>
</evidence>
<dbReference type="InterPro" id="IPR046433">
    <property type="entry name" value="ActCoA_hydro"/>
</dbReference>
<comment type="similarity">
    <text evidence="1">Belongs to the acetyl-CoA hydrolase/transferase family.</text>
</comment>
<feature type="non-terminal residue" evidence="5">
    <location>
        <position position="323"/>
    </location>
</feature>
<reference evidence="5" key="1">
    <citation type="submission" date="2020-04" db="EMBL/GenBank/DDBJ databases">
        <authorList>
            <person name="Zhang T."/>
        </authorList>
    </citation>
    <scope>NUCLEOTIDE SEQUENCE</scope>
    <source>
        <strain evidence="5">HKST-UBA01</strain>
    </source>
</reference>
<dbReference type="InterPro" id="IPR038460">
    <property type="entry name" value="AcetylCoA_hyd_C_sf"/>
</dbReference>
<feature type="domain" description="Acetyl-CoA hydrolase/transferase C-terminal" evidence="4">
    <location>
        <begin position="267"/>
        <end position="322"/>
    </location>
</feature>
<reference evidence="5" key="2">
    <citation type="journal article" date="2021" name="Microbiome">
        <title>Successional dynamics and alternative stable states in a saline activated sludge microbial community over 9 years.</title>
        <authorList>
            <person name="Wang Y."/>
            <person name="Ye J."/>
            <person name="Ju F."/>
            <person name="Liu L."/>
            <person name="Boyd J.A."/>
            <person name="Deng Y."/>
            <person name="Parks D.H."/>
            <person name="Jiang X."/>
            <person name="Yin X."/>
            <person name="Woodcroft B.J."/>
            <person name="Tyson G.W."/>
            <person name="Hugenholtz P."/>
            <person name="Polz M.F."/>
            <person name="Zhang T."/>
        </authorList>
    </citation>
    <scope>NUCLEOTIDE SEQUENCE</scope>
    <source>
        <strain evidence="5">HKST-UBA01</strain>
    </source>
</reference>
<evidence type="ECO:0000256" key="2">
    <source>
        <dbReference type="ARBA" id="ARBA00022679"/>
    </source>
</evidence>
<dbReference type="InterPro" id="IPR003702">
    <property type="entry name" value="ActCoA_hydro_N"/>
</dbReference>
<comment type="caution">
    <text evidence="5">The sequence shown here is derived from an EMBL/GenBank/DDBJ whole genome shotgun (WGS) entry which is preliminary data.</text>
</comment>
<dbReference type="GO" id="GO:0008775">
    <property type="term" value="F:acetate CoA-transferase activity"/>
    <property type="evidence" value="ECO:0007669"/>
    <property type="project" value="InterPro"/>
</dbReference>
<sequence length="323" mass="34661">MLLPKSVSAAEAVRLVQSGNRVLLGSGCATPDVLIAALMERASELADVELVHLLTFGIAPYADPKYHGSFRHNAFFIGGNVRSSVQSGDADFTPIFLSEIPDLFVSRQMAIDVAMVMITPPDSRGYCSVGIHPDILMTGIDCAKRVIAQINPRMVRVHGDTFVHVSRFDAIVDHEVPLKELPTGTTDDVSHAIAGHVAALIENGSTLQLGIGKIPDAVLAALGGHRDLGVHSEMISDGVIDLIEAGVISNMKKGLHPGKTVASFSMGTQRLYDYLHDNPFFEFHRTEHVNSPRIIAQNNKMVAVNSALQVDLTGQICADSIGP</sequence>
<dbReference type="InterPro" id="IPR037171">
    <property type="entry name" value="NagB/RpiA_transferase-like"/>
</dbReference>
<dbReference type="EMBL" id="JAGQHR010000074">
    <property type="protein sequence ID" value="MCA9726844.1"/>
    <property type="molecule type" value="Genomic_DNA"/>
</dbReference>
<name>A0A956LWK4_UNCEI</name>
<organism evidence="5 6">
    <name type="scientific">Eiseniibacteriota bacterium</name>
    <dbReference type="NCBI Taxonomy" id="2212470"/>
    <lineage>
        <taxon>Bacteria</taxon>
        <taxon>Candidatus Eiseniibacteriota</taxon>
    </lineage>
</organism>
<dbReference type="GO" id="GO:0016787">
    <property type="term" value="F:hydrolase activity"/>
    <property type="evidence" value="ECO:0007669"/>
    <property type="project" value="UniProtKB-KW"/>
</dbReference>
<dbReference type="Pfam" id="PF02550">
    <property type="entry name" value="AcetylCoA_hydro"/>
    <property type="match status" value="1"/>
</dbReference>
<proteinExistence type="inferred from homology"/>
<dbReference type="Pfam" id="PF13336">
    <property type="entry name" value="AcetylCoA_hyd_C"/>
    <property type="match status" value="1"/>
</dbReference>
<dbReference type="Gene3D" id="3.40.1080.10">
    <property type="entry name" value="Glutaconate Coenzyme A-transferase"/>
    <property type="match status" value="1"/>
</dbReference>
<dbReference type="Gene3D" id="3.30.750.70">
    <property type="entry name" value="4-hydroxybutyrate coenzyme like domains"/>
    <property type="match status" value="1"/>
</dbReference>